<proteinExistence type="predicted"/>
<dbReference type="Proteomes" id="UP001241072">
    <property type="component" value="Unassembled WGS sequence"/>
</dbReference>
<dbReference type="InterPro" id="IPR029753">
    <property type="entry name" value="D-isomer_DH_CS"/>
</dbReference>
<keyword evidence="5" id="KW-1185">Reference proteome</keyword>
<keyword evidence="2" id="KW-0520">NAD</keyword>
<feature type="domain" description="D-isomer specific 2-hydroxyacid dehydrogenase NAD-binding" evidence="3">
    <location>
        <begin position="135"/>
        <end position="303"/>
    </location>
</feature>
<dbReference type="PROSITE" id="PS00670">
    <property type="entry name" value="D_2_HYDROXYACID_DH_2"/>
    <property type="match status" value="1"/>
</dbReference>
<sequence length="343" mass="36222">MAPVTPGLSAAPRRERPTVVLSMWPDILPDVFPAPLLEELSRHADVLSTRAVSELDADGLAQLERADVLITSWGGVTIDAETLRHAPRLKAIIHAAGSVKGHLTPDVWDAGVLVSSAVEIGAIPVIEYTRAMVFLASHRVISLAGSYRSGTFVPVGGRQGKVGLRVGVVGASRIGAAVIRSLVAEGWTVSAYDPVVGDERLRELGATPLPLDELCRSSDILTLHAPSIPETDRMIDARRLAMLPDGATVINSARGSLIDHDALEAECASGRIDAILDVTEPEPLPAGSGLLQLSNVFVSPHAAGIQGSERALLGAFAIEELRRYLDGEPLLGLVRQEVLGTIA</sequence>
<dbReference type="Gene3D" id="3.40.50.720">
    <property type="entry name" value="NAD(P)-binding Rossmann-like Domain"/>
    <property type="match status" value="2"/>
</dbReference>
<keyword evidence="1" id="KW-0560">Oxidoreductase</keyword>
<accession>A0ABT9BNL8</accession>
<dbReference type="InterPro" id="IPR050223">
    <property type="entry name" value="D-isomer_2-hydroxyacid_DH"/>
</dbReference>
<reference evidence="4 5" key="1">
    <citation type="submission" date="2023-07" db="EMBL/GenBank/DDBJ databases">
        <title>Protaetiibacter sp. nov WY-16 isolated from soil.</title>
        <authorList>
            <person name="Liu B."/>
            <person name="Wan Y."/>
        </authorList>
    </citation>
    <scope>NUCLEOTIDE SEQUENCE [LARGE SCALE GENOMIC DNA]</scope>
    <source>
        <strain evidence="4 5">WY-16</strain>
    </source>
</reference>
<dbReference type="InterPro" id="IPR036291">
    <property type="entry name" value="NAD(P)-bd_dom_sf"/>
</dbReference>
<evidence type="ECO:0000313" key="4">
    <source>
        <dbReference type="EMBL" id="MDO7882634.1"/>
    </source>
</evidence>
<name>A0ABT9BNL8_9MICO</name>
<dbReference type="EMBL" id="JAUQUB010000002">
    <property type="protein sequence ID" value="MDO7882634.1"/>
    <property type="molecule type" value="Genomic_DNA"/>
</dbReference>
<dbReference type="CDD" id="cd12167">
    <property type="entry name" value="2-Hacid_dh_8"/>
    <property type="match status" value="1"/>
</dbReference>
<organism evidence="4 5">
    <name type="scientific">Antiquaquibacter soli</name>
    <dbReference type="NCBI Taxonomy" id="3064523"/>
    <lineage>
        <taxon>Bacteria</taxon>
        <taxon>Bacillati</taxon>
        <taxon>Actinomycetota</taxon>
        <taxon>Actinomycetes</taxon>
        <taxon>Micrococcales</taxon>
        <taxon>Microbacteriaceae</taxon>
        <taxon>Antiquaquibacter</taxon>
    </lineage>
</organism>
<evidence type="ECO:0000313" key="5">
    <source>
        <dbReference type="Proteomes" id="UP001241072"/>
    </source>
</evidence>
<evidence type="ECO:0000256" key="2">
    <source>
        <dbReference type="ARBA" id="ARBA00023027"/>
    </source>
</evidence>
<dbReference type="PANTHER" id="PTHR10996:SF178">
    <property type="entry name" value="2-HYDROXYACID DEHYDROGENASE YGL185C-RELATED"/>
    <property type="match status" value="1"/>
</dbReference>
<dbReference type="SUPFAM" id="SSF51735">
    <property type="entry name" value="NAD(P)-binding Rossmann-fold domains"/>
    <property type="match status" value="1"/>
</dbReference>
<dbReference type="PANTHER" id="PTHR10996">
    <property type="entry name" value="2-HYDROXYACID DEHYDROGENASE-RELATED"/>
    <property type="match status" value="1"/>
</dbReference>
<dbReference type="InterPro" id="IPR006140">
    <property type="entry name" value="D-isomer_DH_NAD-bd"/>
</dbReference>
<evidence type="ECO:0000259" key="3">
    <source>
        <dbReference type="Pfam" id="PF02826"/>
    </source>
</evidence>
<evidence type="ECO:0000256" key="1">
    <source>
        <dbReference type="ARBA" id="ARBA00023002"/>
    </source>
</evidence>
<dbReference type="SUPFAM" id="SSF52283">
    <property type="entry name" value="Formate/glycerate dehydrogenase catalytic domain-like"/>
    <property type="match status" value="1"/>
</dbReference>
<dbReference type="RefSeq" id="WP_305003067.1">
    <property type="nucleotide sequence ID" value="NZ_JAUQUB010000002.1"/>
</dbReference>
<dbReference type="Pfam" id="PF02826">
    <property type="entry name" value="2-Hacid_dh_C"/>
    <property type="match status" value="1"/>
</dbReference>
<protein>
    <submittedName>
        <fullName evidence="4">Hydroxyacid dehydrogenase</fullName>
    </submittedName>
</protein>
<comment type="caution">
    <text evidence="4">The sequence shown here is derived from an EMBL/GenBank/DDBJ whole genome shotgun (WGS) entry which is preliminary data.</text>
</comment>
<gene>
    <name evidence="4" type="ORF">Q5716_10390</name>
</gene>